<evidence type="ECO:0000256" key="9">
    <source>
        <dbReference type="ARBA" id="ARBA00022989"/>
    </source>
</evidence>
<evidence type="ECO:0000313" key="13">
    <source>
        <dbReference type="EMBL" id="CAF0744611.1"/>
    </source>
</evidence>
<dbReference type="PANTHER" id="PTHR22936:SF69">
    <property type="entry name" value="RHOMBOID-LIKE PROTEIN"/>
    <property type="match status" value="1"/>
</dbReference>
<dbReference type="PROSITE" id="PS50108">
    <property type="entry name" value="CRIB"/>
    <property type="match status" value="1"/>
</dbReference>
<dbReference type="GO" id="GO:0006508">
    <property type="term" value="P:proteolysis"/>
    <property type="evidence" value="ECO:0007669"/>
    <property type="project" value="UniProtKB-KW"/>
</dbReference>
<feature type="transmembrane region" description="Helical" evidence="11">
    <location>
        <begin position="290"/>
        <end position="313"/>
    </location>
</feature>
<reference evidence="13" key="1">
    <citation type="submission" date="2021-02" db="EMBL/GenBank/DDBJ databases">
        <authorList>
            <person name="Nowell W R."/>
        </authorList>
    </citation>
    <scope>NUCLEOTIDE SEQUENCE</scope>
</reference>
<comment type="caution">
    <text evidence="13">The sequence shown here is derived from an EMBL/GenBank/DDBJ whole genome shotgun (WGS) entry which is preliminary data.</text>
</comment>
<evidence type="ECO:0000256" key="6">
    <source>
        <dbReference type="ARBA" id="ARBA00022692"/>
    </source>
</evidence>
<evidence type="ECO:0000256" key="2">
    <source>
        <dbReference type="ARBA" id="ARBA00004141"/>
    </source>
</evidence>
<evidence type="ECO:0000259" key="12">
    <source>
        <dbReference type="PROSITE" id="PS50108"/>
    </source>
</evidence>
<dbReference type="EC" id="3.4.21.105" evidence="4"/>
<keyword evidence="10 11" id="KW-0472">Membrane</keyword>
<dbReference type="PANTHER" id="PTHR22936">
    <property type="entry name" value="RHOMBOID-RELATED"/>
    <property type="match status" value="1"/>
</dbReference>
<evidence type="ECO:0000256" key="1">
    <source>
        <dbReference type="ARBA" id="ARBA00000156"/>
    </source>
</evidence>
<dbReference type="InterPro" id="IPR002610">
    <property type="entry name" value="Peptidase_S54_rhomboid-like"/>
</dbReference>
<feature type="transmembrane region" description="Helical" evidence="11">
    <location>
        <begin position="257"/>
        <end position="278"/>
    </location>
</feature>
<evidence type="ECO:0000256" key="3">
    <source>
        <dbReference type="ARBA" id="ARBA00009045"/>
    </source>
</evidence>
<dbReference type="Gene3D" id="1.20.1540.10">
    <property type="entry name" value="Rhomboid-like"/>
    <property type="match status" value="1"/>
</dbReference>
<evidence type="ECO:0000256" key="10">
    <source>
        <dbReference type="ARBA" id="ARBA00023136"/>
    </source>
</evidence>
<feature type="transmembrane region" description="Helical" evidence="11">
    <location>
        <begin position="50"/>
        <end position="71"/>
    </location>
</feature>
<dbReference type="InterPro" id="IPR000095">
    <property type="entry name" value="CRIB_dom"/>
</dbReference>
<dbReference type="Pfam" id="PF01694">
    <property type="entry name" value="Rhomboid"/>
    <property type="match status" value="1"/>
</dbReference>
<dbReference type="InterPro" id="IPR022764">
    <property type="entry name" value="Peptidase_S54_rhomboid_dom"/>
</dbReference>
<evidence type="ECO:0000256" key="5">
    <source>
        <dbReference type="ARBA" id="ARBA00022670"/>
    </source>
</evidence>
<keyword evidence="7 11" id="KW-0378">Hydrolase</keyword>
<feature type="transmembrane region" description="Helical" evidence="11">
    <location>
        <begin position="170"/>
        <end position="193"/>
    </location>
</feature>
<dbReference type="GO" id="GO:0016020">
    <property type="term" value="C:membrane"/>
    <property type="evidence" value="ECO:0007669"/>
    <property type="project" value="UniProtKB-SubCell"/>
</dbReference>
<feature type="transmembrane region" description="Helical" evidence="11">
    <location>
        <begin position="199"/>
        <end position="219"/>
    </location>
</feature>
<proteinExistence type="inferred from homology"/>
<feature type="domain" description="CRIB" evidence="12">
    <location>
        <begin position="245"/>
        <end position="262"/>
    </location>
</feature>
<protein>
    <recommendedName>
        <fullName evidence="4">rhomboid protease</fullName>
        <ecNumber evidence="4">3.4.21.105</ecNumber>
    </recommendedName>
</protein>
<evidence type="ECO:0000256" key="8">
    <source>
        <dbReference type="ARBA" id="ARBA00022825"/>
    </source>
</evidence>
<comment type="similarity">
    <text evidence="3 11">Belongs to the peptidase S54 family.</text>
</comment>
<keyword evidence="9 11" id="KW-1133">Transmembrane helix</keyword>
<comment type="function">
    <text evidence="11">Serine protease involved in intramembrane proteolysis.</text>
</comment>
<evidence type="ECO:0000313" key="14">
    <source>
        <dbReference type="Proteomes" id="UP000663845"/>
    </source>
</evidence>
<dbReference type="InterPro" id="IPR035952">
    <property type="entry name" value="Rhomboid-like_sf"/>
</dbReference>
<sequence length="333" mass="38645">MSKYDASSLELEEPFTIQIARPVSTRNYNIKSLFRRIFNLNDVPNKKQHLPLFIIAISILHILIYFSRFIYDSKKDQHFAMTLYHLFKLYIPCMRPTSHFIRSRVVKCIRLTTNGTCYYDEVLKQTCFTFLYPNQLWRMITVNFSHLEWLHLLSNLLAQLVQGIPLERKYGSICIAIIYWLSGLGANLSFMTLHRTEEATGASGSLYGLMLFLIVDRLIAIQANVEQRRFLILQLTLLLLPHIVVSIPLIIKFNVAHSAHVGGGLVGFLIGIGMLGYPRSWNNRYCIRQITCRLIAFILLCIFYLITISIFFIQDVPVVYSIYYSPNPQIYLE</sequence>
<dbReference type="SUPFAM" id="SSF144091">
    <property type="entry name" value="Rhomboid-like"/>
    <property type="match status" value="1"/>
</dbReference>
<comment type="catalytic activity">
    <reaction evidence="1 11">
        <text>Cleaves type-1 transmembrane domains using a catalytic dyad composed of serine and histidine that are contributed by different transmembrane domains.</text>
        <dbReference type="EC" id="3.4.21.105"/>
    </reaction>
</comment>
<keyword evidence="6 11" id="KW-0812">Transmembrane</keyword>
<gene>
    <name evidence="13" type="ORF">JYZ213_LOCUS2099</name>
</gene>
<comment type="subcellular location">
    <subcellularLocation>
        <location evidence="2 11">Membrane</location>
        <topology evidence="2 11">Multi-pass membrane protein</topology>
    </subcellularLocation>
</comment>
<dbReference type="GO" id="GO:0004252">
    <property type="term" value="F:serine-type endopeptidase activity"/>
    <property type="evidence" value="ECO:0007669"/>
    <property type="project" value="InterPro"/>
</dbReference>
<organism evidence="13 14">
    <name type="scientific">Adineta steineri</name>
    <dbReference type="NCBI Taxonomy" id="433720"/>
    <lineage>
        <taxon>Eukaryota</taxon>
        <taxon>Metazoa</taxon>
        <taxon>Spiralia</taxon>
        <taxon>Gnathifera</taxon>
        <taxon>Rotifera</taxon>
        <taxon>Eurotatoria</taxon>
        <taxon>Bdelloidea</taxon>
        <taxon>Adinetida</taxon>
        <taxon>Adinetidae</taxon>
        <taxon>Adineta</taxon>
    </lineage>
</organism>
<dbReference type="AlphaFoldDB" id="A0A813NXJ0"/>
<name>A0A813NXJ0_9BILA</name>
<evidence type="ECO:0000256" key="4">
    <source>
        <dbReference type="ARBA" id="ARBA00013039"/>
    </source>
</evidence>
<comment type="caution">
    <text evidence="11">Lacks conserved residue(s) required for the propagation of feature annotation.</text>
</comment>
<evidence type="ECO:0000256" key="7">
    <source>
        <dbReference type="ARBA" id="ARBA00022801"/>
    </source>
</evidence>
<feature type="transmembrane region" description="Helical" evidence="11">
    <location>
        <begin position="231"/>
        <end position="251"/>
    </location>
</feature>
<evidence type="ECO:0000256" key="11">
    <source>
        <dbReference type="RuleBase" id="RU362115"/>
    </source>
</evidence>
<keyword evidence="8 11" id="KW-0720">Serine protease</keyword>
<dbReference type="Proteomes" id="UP000663845">
    <property type="component" value="Unassembled WGS sequence"/>
</dbReference>
<keyword evidence="5 11" id="KW-0645">Protease</keyword>
<dbReference type="EMBL" id="CAJNOG010000010">
    <property type="protein sequence ID" value="CAF0744611.1"/>
    <property type="molecule type" value="Genomic_DNA"/>
</dbReference>
<accession>A0A813NXJ0</accession>